<dbReference type="RefSeq" id="WP_213502226.1">
    <property type="nucleotide sequence ID" value="NZ_CP054856.1"/>
</dbReference>
<proteinExistence type="predicted"/>
<evidence type="ECO:0000313" key="3">
    <source>
        <dbReference type="Proteomes" id="UP000677126"/>
    </source>
</evidence>
<dbReference type="InterPro" id="IPR057447">
    <property type="entry name" value="Bbp19-like_phage"/>
</dbReference>
<evidence type="ECO:0000313" key="2">
    <source>
        <dbReference type="EMBL" id="QVM82941.1"/>
    </source>
</evidence>
<dbReference type="Proteomes" id="UP000677126">
    <property type="component" value="Chromosome"/>
</dbReference>
<organism evidence="2 3">
    <name type="scientific">Novosphingobium decolorationis</name>
    <dbReference type="NCBI Taxonomy" id="2698673"/>
    <lineage>
        <taxon>Bacteria</taxon>
        <taxon>Pseudomonadati</taxon>
        <taxon>Pseudomonadota</taxon>
        <taxon>Alphaproteobacteria</taxon>
        <taxon>Sphingomonadales</taxon>
        <taxon>Sphingomonadaceae</taxon>
        <taxon>Novosphingobium</taxon>
    </lineage>
</organism>
<protein>
    <recommendedName>
        <fullName evidence="1">Bbp19-like phage domain-containing protein</fullName>
    </recommendedName>
</protein>
<keyword evidence="3" id="KW-1185">Reference proteome</keyword>
<gene>
    <name evidence="2" type="ORF">HT578_03770</name>
</gene>
<dbReference type="EMBL" id="CP054856">
    <property type="protein sequence ID" value="QVM82941.1"/>
    <property type="molecule type" value="Genomic_DNA"/>
</dbReference>
<accession>A0ABX8E4F6</accession>
<dbReference type="Pfam" id="PF25181">
    <property type="entry name" value="Phage_Bbp19"/>
    <property type="match status" value="1"/>
</dbReference>
<feature type="domain" description="Bbp19-like phage" evidence="1">
    <location>
        <begin position="37"/>
        <end position="107"/>
    </location>
</feature>
<sequence length="112" mass="12998">MRSQVNLLRARAVALSRVYKDLFKARLAAALPLAWLYRWLFVEREGGVNGVGELVLADLRDFCHANEPTIFDTDPLIMARREGRREVFVRIQNFLNLDEHKVQQLMELDDGE</sequence>
<reference evidence="2 3" key="1">
    <citation type="journal article" date="2021" name="Int. J. Syst. Evol. Microbiol.">
        <title>Novosphingobium decolorationis sp. nov., an aniline blue-decolourizing bacterium isolated from East Pacific sediment.</title>
        <authorList>
            <person name="Chen X."/>
            <person name="Dong B."/>
            <person name="Chen T."/>
            <person name="Ren N."/>
            <person name="Wang J."/>
            <person name="Xu Y."/>
            <person name="Yang J."/>
            <person name="Zhu S."/>
            <person name="Chen J."/>
        </authorList>
    </citation>
    <scope>NUCLEOTIDE SEQUENCE [LARGE SCALE GENOMIC DNA]</scope>
    <source>
        <strain evidence="2 3">502str22</strain>
    </source>
</reference>
<evidence type="ECO:0000259" key="1">
    <source>
        <dbReference type="Pfam" id="PF25181"/>
    </source>
</evidence>
<name>A0ABX8E4F6_9SPHN</name>